<dbReference type="Proteomes" id="UP000236319">
    <property type="component" value="Unassembled WGS sequence"/>
</dbReference>
<dbReference type="PROSITE" id="PS50199">
    <property type="entry name" value="ZF_RANBP2_2"/>
    <property type="match status" value="1"/>
</dbReference>
<name>A0A2H6K942_9APIC</name>
<accession>A0A2H6K942</accession>
<feature type="region of interest" description="Disordered" evidence="5">
    <location>
        <begin position="1"/>
        <end position="160"/>
    </location>
</feature>
<feature type="compositionally biased region" description="Basic and acidic residues" evidence="5">
    <location>
        <begin position="63"/>
        <end position="101"/>
    </location>
</feature>
<feature type="compositionally biased region" description="Basic and acidic residues" evidence="5">
    <location>
        <begin position="31"/>
        <end position="42"/>
    </location>
</feature>
<organism evidence="7 8">
    <name type="scientific">Babesia ovata</name>
    <dbReference type="NCBI Taxonomy" id="189622"/>
    <lineage>
        <taxon>Eukaryota</taxon>
        <taxon>Sar</taxon>
        <taxon>Alveolata</taxon>
        <taxon>Apicomplexa</taxon>
        <taxon>Aconoidasida</taxon>
        <taxon>Piroplasmida</taxon>
        <taxon>Babesiidae</taxon>
        <taxon>Babesia</taxon>
    </lineage>
</organism>
<evidence type="ECO:0000313" key="7">
    <source>
        <dbReference type="EMBL" id="GBE59515.1"/>
    </source>
</evidence>
<protein>
    <recommendedName>
        <fullName evidence="6">RanBP2-type domain-containing protein</fullName>
    </recommendedName>
</protein>
<gene>
    <name evidence="7" type="ORF">BOVATA_010080</name>
</gene>
<proteinExistence type="predicted"/>
<sequence>MSEDASRARRRSRRSESYDSDRGRRRHRGIHDRSSRSRDRGGRTRTSKYSPSSDTDSAQKAVDWSHSRHARDDRRSDETRRHRNEYHRDPDNSKKYTSDRVSRRRKSRSSSDESSINRRRERYRSTERKERSRHRSRSSRRERYESERRIKNSDKTAKTDVYNAIAERQNTEAQEAALRPGPAQHAADTTAMLKKALGDRTDVNVAILNNEFKELNYAKAYGLDITGFVGMQPDILNVNMPTEAKPVSRQQRRQYRKEEIKNHPDRFWKCNKCAYMNYLSNYECTGCHYLRDANR</sequence>
<evidence type="ECO:0000256" key="2">
    <source>
        <dbReference type="ARBA" id="ARBA00022771"/>
    </source>
</evidence>
<dbReference type="AlphaFoldDB" id="A0A2H6K942"/>
<dbReference type="OrthoDB" id="366136at2759"/>
<feature type="compositionally biased region" description="Basic and acidic residues" evidence="5">
    <location>
        <begin position="109"/>
        <end position="130"/>
    </location>
</feature>
<reference evidence="7 8" key="1">
    <citation type="journal article" date="2017" name="BMC Genomics">
        <title>Whole-genome assembly of Babesia ovata and comparative genomics between closely related pathogens.</title>
        <authorList>
            <person name="Yamagishi J."/>
            <person name="Asada M."/>
            <person name="Hakimi H."/>
            <person name="Tanaka T.Q."/>
            <person name="Sugimoto C."/>
            <person name="Kawazu S."/>
        </authorList>
    </citation>
    <scope>NUCLEOTIDE SEQUENCE [LARGE SCALE GENOMIC DNA]</scope>
    <source>
        <strain evidence="7 8">Miyake</strain>
    </source>
</reference>
<evidence type="ECO:0000256" key="4">
    <source>
        <dbReference type="PROSITE-ProRule" id="PRU00322"/>
    </source>
</evidence>
<dbReference type="VEuPathDB" id="PiroplasmaDB:BOVATA_010080"/>
<keyword evidence="2 4" id="KW-0863">Zinc-finger</keyword>
<evidence type="ECO:0000259" key="6">
    <source>
        <dbReference type="PROSITE" id="PS50199"/>
    </source>
</evidence>
<keyword evidence="8" id="KW-1185">Reference proteome</keyword>
<dbReference type="GeneID" id="39873285"/>
<evidence type="ECO:0000256" key="1">
    <source>
        <dbReference type="ARBA" id="ARBA00022723"/>
    </source>
</evidence>
<dbReference type="RefSeq" id="XP_028865758.1">
    <property type="nucleotide sequence ID" value="XM_029009925.1"/>
</dbReference>
<dbReference type="GO" id="GO:0008270">
    <property type="term" value="F:zinc ion binding"/>
    <property type="evidence" value="ECO:0007669"/>
    <property type="project" value="UniProtKB-KW"/>
</dbReference>
<keyword evidence="3" id="KW-0862">Zinc</keyword>
<evidence type="ECO:0000256" key="5">
    <source>
        <dbReference type="SAM" id="MobiDB-lite"/>
    </source>
</evidence>
<comment type="caution">
    <text evidence="7">The sequence shown here is derived from an EMBL/GenBank/DDBJ whole genome shotgun (WGS) entry which is preliminary data.</text>
</comment>
<feature type="compositionally biased region" description="Polar residues" evidence="5">
    <location>
        <begin position="48"/>
        <end position="58"/>
    </location>
</feature>
<feature type="compositionally biased region" description="Basic and acidic residues" evidence="5">
    <location>
        <begin position="139"/>
        <end position="158"/>
    </location>
</feature>
<feature type="domain" description="RanBP2-type" evidence="6">
    <location>
        <begin position="264"/>
        <end position="293"/>
    </location>
</feature>
<dbReference type="PROSITE" id="PS01358">
    <property type="entry name" value="ZF_RANBP2_1"/>
    <property type="match status" value="1"/>
</dbReference>
<keyword evidence="1" id="KW-0479">Metal-binding</keyword>
<dbReference type="EMBL" id="BDSA01000001">
    <property type="protein sequence ID" value="GBE59515.1"/>
    <property type="molecule type" value="Genomic_DNA"/>
</dbReference>
<dbReference type="InterPro" id="IPR001876">
    <property type="entry name" value="Znf_RanBP2"/>
</dbReference>
<evidence type="ECO:0000256" key="3">
    <source>
        <dbReference type="ARBA" id="ARBA00022833"/>
    </source>
</evidence>
<evidence type="ECO:0000313" key="8">
    <source>
        <dbReference type="Proteomes" id="UP000236319"/>
    </source>
</evidence>